<feature type="binding site" evidence="4">
    <location>
        <begin position="137"/>
        <end position="140"/>
    </location>
    <ligand>
        <name>GTP</name>
        <dbReference type="ChEBI" id="CHEBI:37565"/>
    </ligand>
</feature>
<dbReference type="FunFam" id="3.30.70.240:FF:000002">
    <property type="entry name" value="GTP-binding protein TypA"/>
    <property type="match status" value="1"/>
</dbReference>
<dbReference type="PROSITE" id="PS51722">
    <property type="entry name" value="G_TR_2"/>
    <property type="match status" value="1"/>
</dbReference>
<dbReference type="InterPro" id="IPR041095">
    <property type="entry name" value="EFG_II"/>
</dbReference>
<dbReference type="SMART" id="SM00838">
    <property type="entry name" value="EFG_C"/>
    <property type="match status" value="1"/>
</dbReference>
<dbReference type="FunFam" id="2.40.50.250:FF:000001">
    <property type="entry name" value="GTP-binding protein TypA"/>
    <property type="match status" value="1"/>
</dbReference>
<dbReference type="GO" id="GO:0003924">
    <property type="term" value="F:GTPase activity"/>
    <property type="evidence" value="ECO:0007669"/>
    <property type="project" value="UniProtKB-UniRule"/>
</dbReference>
<dbReference type="Pfam" id="PF00679">
    <property type="entry name" value="EFG_C"/>
    <property type="match status" value="1"/>
</dbReference>
<dbReference type="InterPro" id="IPR047042">
    <property type="entry name" value="BipA_II"/>
</dbReference>
<dbReference type="Proteomes" id="UP000514410">
    <property type="component" value="Chromosome"/>
</dbReference>
<dbReference type="InterPro" id="IPR000795">
    <property type="entry name" value="T_Tr_GTP-bd_dom"/>
</dbReference>
<dbReference type="InterPro" id="IPR035647">
    <property type="entry name" value="EFG_III/V"/>
</dbReference>
<keyword evidence="4" id="KW-0699">rRNA-binding</keyword>
<dbReference type="EC" id="3.6.5.-" evidence="4"/>
<dbReference type="InterPro" id="IPR048876">
    <property type="entry name" value="BipA_C"/>
</dbReference>
<dbReference type="PROSITE" id="PS00301">
    <property type="entry name" value="G_TR_1"/>
    <property type="match status" value="1"/>
</dbReference>
<dbReference type="Pfam" id="PF21018">
    <property type="entry name" value="BipA_C"/>
    <property type="match status" value="1"/>
</dbReference>
<keyword evidence="7" id="KW-1185">Reference proteome</keyword>
<protein>
    <recommendedName>
        <fullName evidence="4">Large ribosomal subunit assembly factor BipA</fullName>
        <ecNumber evidence="4">3.6.5.-</ecNumber>
    </recommendedName>
    <alternativeName>
        <fullName evidence="4">GTP-binding protein BipA</fullName>
    </alternativeName>
</protein>
<gene>
    <name evidence="6" type="primary">typA</name>
    <name evidence="4" type="synonym">bipA</name>
    <name evidence="6" type="ORF">G6534_04075</name>
</gene>
<dbReference type="CDD" id="cd03710">
    <property type="entry name" value="BipA_TypA_C"/>
    <property type="match status" value="1"/>
</dbReference>
<reference evidence="6 7" key="1">
    <citation type="submission" date="2020-02" db="EMBL/GenBank/DDBJ databases">
        <title>Complete Genome Sequence of Lactobacillus sp. NFFJ11 Isolated from animal feed.</title>
        <authorList>
            <person name="Jung J.Y."/>
        </authorList>
    </citation>
    <scope>NUCLEOTIDE SEQUENCE [LARGE SCALE GENOMIC DNA]</scope>
    <source>
        <strain evidence="6 7">NFFJ11</strain>
    </source>
</reference>
<keyword evidence="4" id="KW-0690">Ribosome biogenesis</keyword>
<dbReference type="FunFam" id="3.30.70.870:FF:000003">
    <property type="entry name" value="GTP-binding protein TypA"/>
    <property type="match status" value="1"/>
</dbReference>
<sequence>MEGRTNLTKRREDIRNIAIIAHVDHGKTTLVNEMLKQSDTLGKHYEIQDRALDSNAIERERGITILSKNTAVDYKGKKINILDTPGHADFGGEVERIMKMVDGVLLVVDAYEGTMPQTRFVLKKALEQHLTPIVVINKIDRPGARPAEVVDEVLELFIELGADDSQLDFPVIYASAINGTSSYSDDPAKQEHTMDPLFDTILKTIPAPIDNSDEPLQFQVALLDYNDYVGRIGIGRVFRGKIKVGDNVTVMKLDGSTKNFRVTKLFGFMGLKRVEINEAKAGDLIAVSGMEDIFVGETVTPVDHQEALPLLRIDEPTLKMMFLQNNSPFAGREGTEVTARKIEDRLKKQLHTDVSLKVEDTDQAGAWMVSGRGELHLSILVEEMRREGFELQLSRPEVIYKTIDNQKCEPFEEVTIDTPDEYVGSVIDSMAQRKGDMENMESTGNGQTKLIFSAPSRGLIGYSTEFLSMTGGYGILNHTFSEYKPVVKNWNPGRRTGALVSINQGPSTTYSLQSVEDRGTLFIGAGVDVYEGMIVGESSRDQDIAVTVTKGKNLTNTRAAGKDHAAAIKTPKDMSLEQSIEFLNEDELCEVTPKSVRLRKKILNTNERKKFDKQKKNN</sequence>
<dbReference type="CDD" id="cd16263">
    <property type="entry name" value="BipA_III"/>
    <property type="match status" value="1"/>
</dbReference>
<feature type="domain" description="Tr-type G" evidence="5">
    <location>
        <begin position="12"/>
        <end position="209"/>
    </location>
</feature>
<dbReference type="FunFam" id="2.40.30.10:FF:000016">
    <property type="entry name" value="GTP-binding protein TypA"/>
    <property type="match status" value="1"/>
</dbReference>
<feature type="binding site" evidence="4">
    <location>
        <begin position="24"/>
        <end position="29"/>
    </location>
    <ligand>
        <name>GTP</name>
        <dbReference type="ChEBI" id="CHEBI:37565"/>
    </ligand>
</feature>
<dbReference type="Gene3D" id="3.30.70.870">
    <property type="entry name" value="Elongation Factor G (Translational Gtpase), domain 3"/>
    <property type="match status" value="1"/>
</dbReference>
<keyword evidence="4" id="KW-0820">tRNA-binding</keyword>
<dbReference type="FunFam" id="3.40.50.300:FF:000055">
    <property type="entry name" value="GTP-binding protein TypA"/>
    <property type="match status" value="1"/>
</dbReference>
<dbReference type="Pfam" id="PF00009">
    <property type="entry name" value="GTP_EFTU"/>
    <property type="match status" value="1"/>
</dbReference>
<organism evidence="6 7">
    <name type="scientific">Companilactobacillus pabuli</name>
    <dbReference type="NCBI Taxonomy" id="2714036"/>
    <lineage>
        <taxon>Bacteria</taxon>
        <taxon>Bacillati</taxon>
        <taxon>Bacillota</taxon>
        <taxon>Bacilli</taxon>
        <taxon>Lactobacillales</taxon>
        <taxon>Lactobacillaceae</taxon>
        <taxon>Companilactobacillus</taxon>
    </lineage>
</organism>
<dbReference type="NCBIfam" id="TIGR00231">
    <property type="entry name" value="small_GTP"/>
    <property type="match status" value="1"/>
</dbReference>
<dbReference type="PRINTS" id="PR00315">
    <property type="entry name" value="ELONGATNFCT"/>
</dbReference>
<keyword evidence="4" id="KW-0378">Hydrolase</keyword>
<name>A0A7L7KX08_9LACO</name>
<dbReference type="AlphaFoldDB" id="A0A7L7KX08"/>
<proteinExistence type="inferred from homology"/>
<keyword evidence="1 4" id="KW-0547">Nucleotide-binding</keyword>
<dbReference type="GO" id="GO:0010467">
    <property type="term" value="P:gene expression"/>
    <property type="evidence" value="ECO:0007669"/>
    <property type="project" value="UniProtKB-ARBA"/>
</dbReference>
<dbReference type="GO" id="GO:0019843">
    <property type="term" value="F:rRNA binding"/>
    <property type="evidence" value="ECO:0007669"/>
    <property type="project" value="UniProtKB-KW"/>
</dbReference>
<dbReference type="Gene3D" id="2.40.30.10">
    <property type="entry name" value="Translation factors"/>
    <property type="match status" value="1"/>
</dbReference>
<dbReference type="GO" id="GO:0005829">
    <property type="term" value="C:cytosol"/>
    <property type="evidence" value="ECO:0007669"/>
    <property type="project" value="TreeGrafter"/>
</dbReference>
<dbReference type="KEGG" id="cpab:G6534_04075"/>
<dbReference type="InterPro" id="IPR047043">
    <property type="entry name" value="BipA_III"/>
</dbReference>
<dbReference type="CDD" id="cd01891">
    <property type="entry name" value="TypA_BipA"/>
    <property type="match status" value="1"/>
</dbReference>
<evidence type="ECO:0000256" key="1">
    <source>
        <dbReference type="ARBA" id="ARBA00022741"/>
    </source>
</evidence>
<dbReference type="InterPro" id="IPR027417">
    <property type="entry name" value="P-loop_NTPase"/>
</dbReference>
<evidence type="ECO:0000313" key="7">
    <source>
        <dbReference type="Proteomes" id="UP000514410"/>
    </source>
</evidence>
<comment type="subcellular location">
    <subcellularLocation>
        <location evidence="4">Cytoplasm</location>
    </subcellularLocation>
    <text evidence="4">Binds to ribosomes.</text>
</comment>
<dbReference type="InterPro" id="IPR042116">
    <property type="entry name" value="TypA/BipA_C"/>
</dbReference>
<dbReference type="PANTHER" id="PTHR42908">
    <property type="entry name" value="TRANSLATION ELONGATION FACTOR-RELATED"/>
    <property type="match status" value="1"/>
</dbReference>
<dbReference type="GO" id="GO:0043022">
    <property type="term" value="F:ribosome binding"/>
    <property type="evidence" value="ECO:0007669"/>
    <property type="project" value="UniProtKB-UniRule"/>
</dbReference>
<evidence type="ECO:0000256" key="2">
    <source>
        <dbReference type="ARBA" id="ARBA00023134"/>
    </source>
</evidence>
<dbReference type="GO" id="GO:1990904">
    <property type="term" value="C:ribonucleoprotein complex"/>
    <property type="evidence" value="ECO:0007669"/>
    <property type="project" value="TreeGrafter"/>
</dbReference>
<dbReference type="InterPro" id="IPR006298">
    <property type="entry name" value="BipA"/>
</dbReference>
<dbReference type="GO" id="GO:0000049">
    <property type="term" value="F:tRNA binding"/>
    <property type="evidence" value="ECO:0007669"/>
    <property type="project" value="UniProtKB-KW"/>
</dbReference>
<dbReference type="Gene3D" id="3.40.50.300">
    <property type="entry name" value="P-loop containing nucleotide triphosphate hydrolases"/>
    <property type="match status" value="1"/>
</dbReference>
<dbReference type="GO" id="GO:0009409">
    <property type="term" value="P:response to cold"/>
    <property type="evidence" value="ECO:0007669"/>
    <property type="project" value="UniProtKB-ARBA"/>
</dbReference>
<dbReference type="SUPFAM" id="SSF50447">
    <property type="entry name" value="Translation proteins"/>
    <property type="match status" value="1"/>
</dbReference>
<dbReference type="InterPro" id="IPR005225">
    <property type="entry name" value="Small_GTP-bd"/>
</dbReference>
<dbReference type="InterPro" id="IPR000640">
    <property type="entry name" value="EFG_V-like"/>
</dbReference>
<dbReference type="InterPro" id="IPR047041">
    <property type="entry name" value="BipA_GTP-bd_dom"/>
</dbReference>
<dbReference type="SUPFAM" id="SSF52540">
    <property type="entry name" value="P-loop containing nucleoside triphosphate hydrolases"/>
    <property type="match status" value="1"/>
</dbReference>
<keyword evidence="4" id="KW-0963">Cytoplasm</keyword>
<dbReference type="NCBIfam" id="TIGR01394">
    <property type="entry name" value="TypA_BipA"/>
    <property type="match status" value="1"/>
</dbReference>
<dbReference type="InterPro" id="IPR009000">
    <property type="entry name" value="Transl_B-barrel_sf"/>
</dbReference>
<dbReference type="InterPro" id="IPR035651">
    <property type="entry name" value="BipA_V"/>
</dbReference>
<dbReference type="Pfam" id="PF14492">
    <property type="entry name" value="EFG_III"/>
    <property type="match status" value="1"/>
</dbReference>
<dbReference type="SUPFAM" id="SSF54980">
    <property type="entry name" value="EF-G C-terminal domain-like"/>
    <property type="match status" value="2"/>
</dbReference>
<evidence type="ECO:0000259" key="5">
    <source>
        <dbReference type="PROSITE" id="PS51722"/>
    </source>
</evidence>
<comment type="catalytic activity">
    <reaction evidence="3 4">
        <text>GTP + H2O = GDP + phosphate + H(+)</text>
        <dbReference type="Rhea" id="RHEA:19669"/>
        <dbReference type="ChEBI" id="CHEBI:15377"/>
        <dbReference type="ChEBI" id="CHEBI:15378"/>
        <dbReference type="ChEBI" id="CHEBI:37565"/>
        <dbReference type="ChEBI" id="CHEBI:43474"/>
        <dbReference type="ChEBI" id="CHEBI:58189"/>
    </reaction>
</comment>
<evidence type="ECO:0000256" key="4">
    <source>
        <dbReference type="HAMAP-Rule" id="MF_00849"/>
    </source>
</evidence>
<dbReference type="Gene3D" id="3.30.70.240">
    <property type="match status" value="1"/>
</dbReference>
<keyword evidence="2 4" id="KW-0342">GTP-binding</keyword>
<dbReference type="InterPro" id="IPR004161">
    <property type="entry name" value="EFTu-like_2"/>
</dbReference>
<dbReference type="Pfam" id="PF03144">
    <property type="entry name" value="GTP_EFTU_D2"/>
    <property type="match status" value="1"/>
</dbReference>
<keyword evidence="4" id="KW-0694">RNA-binding</keyword>
<evidence type="ECO:0000313" key="6">
    <source>
        <dbReference type="EMBL" id="QMT83846.1"/>
    </source>
</evidence>
<dbReference type="EMBL" id="CP049366">
    <property type="protein sequence ID" value="QMT83846.1"/>
    <property type="molecule type" value="Genomic_DNA"/>
</dbReference>
<evidence type="ECO:0000256" key="3">
    <source>
        <dbReference type="ARBA" id="ARBA00048548"/>
    </source>
</evidence>
<comment type="subunit">
    <text evidence="4">Monomer.</text>
</comment>
<dbReference type="CDD" id="cd03691">
    <property type="entry name" value="BipA_TypA_II"/>
    <property type="match status" value="1"/>
</dbReference>
<accession>A0A7L7KX08</accession>
<comment type="function">
    <text evidence="4">A 50S ribosomal subunit assembly protein with GTPase activity, required for 50S subunit assembly at low temperatures, may also play a role in translation. Binds GTP and analogs. Binds the 70S ribosome between the 30S and 50S subunits, in a similar position as ribosome-bound EF-G; it contacts a number of ribosomal proteins, both rRNAs and the A-site tRNA.</text>
</comment>
<dbReference type="HAMAP" id="MF_00849">
    <property type="entry name" value="BipA"/>
    <property type="match status" value="1"/>
</dbReference>
<dbReference type="PANTHER" id="PTHR42908:SF8">
    <property type="entry name" value="TR-TYPE G DOMAIN-CONTAINING PROTEIN"/>
    <property type="match status" value="1"/>
</dbReference>
<dbReference type="Gene3D" id="2.40.50.250">
    <property type="entry name" value="bipa protein"/>
    <property type="match status" value="1"/>
</dbReference>
<dbReference type="InterPro" id="IPR031157">
    <property type="entry name" value="G_TR_CS"/>
</dbReference>
<comment type="similarity">
    <text evidence="4">Belongs to the TRAFAC class translation factor GTPase superfamily. Classic translation factor GTPase family. BipA subfamily.</text>
</comment>
<dbReference type="GO" id="GO:0005525">
    <property type="term" value="F:GTP binding"/>
    <property type="evidence" value="ECO:0007669"/>
    <property type="project" value="UniProtKB-UniRule"/>
</dbReference>
<dbReference type="GO" id="GO:0000027">
    <property type="term" value="P:ribosomal large subunit assembly"/>
    <property type="evidence" value="ECO:0007669"/>
    <property type="project" value="UniProtKB-UniRule"/>
</dbReference>